<evidence type="ECO:0000313" key="1">
    <source>
        <dbReference type="EMBL" id="QQK07511.1"/>
    </source>
</evidence>
<keyword evidence="1" id="KW-0328">Glycosyltransferase</keyword>
<name>A0AC61MTG1_9FIRM</name>
<organism evidence="1 2">
    <name type="scientific">Miniphocaeibacter halophilus</name>
    <dbReference type="NCBI Taxonomy" id="2931922"/>
    <lineage>
        <taxon>Bacteria</taxon>
        <taxon>Bacillati</taxon>
        <taxon>Bacillota</taxon>
        <taxon>Tissierellia</taxon>
        <taxon>Tissierellales</taxon>
        <taxon>Peptoniphilaceae</taxon>
        <taxon>Miniphocaeibacter</taxon>
    </lineage>
</organism>
<protein>
    <submittedName>
        <fullName evidence="1">Undecaprenyldiphospho-muramoylpentapeptide beta-N-acetylglucosaminyltransferase</fullName>
        <ecNumber evidence="1">2.4.1.227</ecNumber>
    </submittedName>
</protein>
<proteinExistence type="predicted"/>
<dbReference type="Proteomes" id="UP000595814">
    <property type="component" value="Chromosome"/>
</dbReference>
<keyword evidence="2" id="KW-1185">Reference proteome</keyword>
<evidence type="ECO:0000313" key="2">
    <source>
        <dbReference type="Proteomes" id="UP000595814"/>
    </source>
</evidence>
<reference evidence="1 2" key="1">
    <citation type="journal article" date="2022" name="Int. J. Syst. Evol. Microbiol.">
        <title>Miniphocaeibacter halophilus sp. nov., an ammonium-tolerant acetate-producing bacterium isolated from a biogas system.</title>
        <authorList>
            <person name="Schnurer A."/>
            <person name="Singh A."/>
            <person name="Bi S."/>
            <person name="Qiao W."/>
            <person name="Westerholm M."/>
        </authorList>
    </citation>
    <scope>NUCLEOTIDE SEQUENCE [LARGE SCALE GENOMIC DNA]</scope>
    <source>
        <strain evidence="1 2">AMB_01</strain>
    </source>
</reference>
<keyword evidence="1" id="KW-0808">Transferase</keyword>
<dbReference type="EMBL" id="CP066744">
    <property type="protein sequence ID" value="QQK07511.1"/>
    <property type="molecule type" value="Genomic_DNA"/>
</dbReference>
<gene>
    <name evidence="1" type="primary">murG</name>
    <name evidence="1" type="ORF">JFY71_09450</name>
</gene>
<sequence>MRAIVTGGGTGGHIYPAVSIIEELKNRDKNIEILYVGKINSMESEIIPKLGIEFKGIRVEGLPRKFNKKSFRSFKELIFGLKQSKKIIKNFKPDIVIGTGGFVTGPVLLNASLMKYKTYFHEQNSYPGVTNKILSRFVNKYFVTFEESIKYFKNPQNAIVTGNPIRNRFKNIEELKDKTYEEYGLKKDLKTIFSFGGSNGSAVLNKTIKKLIVSKEKNDEFQIVHVTGKNNYEDFILGIDEDKLSKNKIFPYLKDIQKAYSIADLVITSSGAITLAELSFLGLPSILVPKSYTTENHQVYNAREFEKVGASKVILENELNENTLYDSIMEIVSNNETIKRMKEAAKTLATPKAVKNIIDEIYKDM</sequence>
<dbReference type="EC" id="2.4.1.227" evidence="1"/>
<accession>A0AC61MTG1</accession>